<reference evidence="6" key="1">
    <citation type="submission" date="2008-03" db="EMBL/GenBank/DDBJ databases">
        <title>Complete sequence of chromosome of Beijerinckia indica subsp. indica ATCC 9039.</title>
        <authorList>
            <consortium name="US DOE Joint Genome Institute"/>
            <person name="Copeland A."/>
            <person name="Lucas S."/>
            <person name="Lapidus A."/>
            <person name="Glavina del Rio T."/>
            <person name="Dalin E."/>
            <person name="Tice H."/>
            <person name="Bruce D."/>
            <person name="Goodwin L."/>
            <person name="Pitluck S."/>
            <person name="LaButti K."/>
            <person name="Schmutz J."/>
            <person name="Larimer F."/>
            <person name="Land M."/>
            <person name="Hauser L."/>
            <person name="Kyrpides N."/>
            <person name="Mikhailova N."/>
            <person name="Dunfield P.F."/>
            <person name="Dedysh S.N."/>
            <person name="Liesack W."/>
            <person name="Saw J.H."/>
            <person name="Alam M."/>
            <person name="Chen Y."/>
            <person name="Murrell J.C."/>
            <person name="Richardson P."/>
        </authorList>
    </citation>
    <scope>NUCLEOTIDE SEQUENCE [LARGE SCALE GENOMIC DNA]</scope>
    <source>
        <strain evidence="6">ATCC 9039 / DSM 1715 / NCIMB 8712</strain>
    </source>
</reference>
<evidence type="ECO:0000259" key="4">
    <source>
        <dbReference type="Pfam" id="PF00155"/>
    </source>
</evidence>
<sequence length="450" mass="48772">MNKTRQAGLSLNARKALQNIVGRLQVNDPAPDLASPFAAQTDFSTLPAFTELRMQRSMADLVDLENPFFRVHERRAGATTQIETRVLSNYSSYDYLGLNGHKEVADAAKEAIDHYGISASASRVVAGERPIHRALENKLAELYGQEACAVFVSGHATNIATISTIMGPKDLVLYDSLAHNSIVTGAMYSGAERRAFPHNDAAALDKMLTSLRPRYKRVLIVIEGLYSMDGDVPDLAAFIAVKQRHAAWLMVDEAHGLGVLGKKGHGLHEYAGVDPREVDIWMGTLSKTLSGCGGYIAGCSPLVEILKCTAGGFVYSVGMPPAIAAASLKALEIMLREPERVERLRRNGILFRDLAKEAGLDTGLSLGFAVVPIILQDSLVAVALGQKLFERGINVQPIIPPAVPEKSSRLRFFITADHDEAQIRETIAHIAAERDAIGDGRAIVSRAKRS</sequence>
<dbReference type="InterPro" id="IPR015421">
    <property type="entry name" value="PyrdxlP-dep_Trfase_major"/>
</dbReference>
<gene>
    <name evidence="5" type="ordered locus">Bind_1111</name>
</gene>
<name>B2IIR0_BEII9</name>
<evidence type="ECO:0000313" key="5">
    <source>
        <dbReference type="EMBL" id="ACB94753.1"/>
    </source>
</evidence>
<dbReference type="RefSeq" id="WP_012384110.1">
    <property type="nucleotide sequence ID" value="NC_010581.1"/>
</dbReference>
<proteinExistence type="predicted"/>
<dbReference type="GO" id="GO:0030170">
    <property type="term" value="F:pyridoxal phosphate binding"/>
    <property type="evidence" value="ECO:0007669"/>
    <property type="project" value="InterPro"/>
</dbReference>
<dbReference type="PANTHER" id="PTHR13693">
    <property type="entry name" value="CLASS II AMINOTRANSFERASE/8-AMINO-7-OXONONANOATE SYNTHASE"/>
    <property type="match status" value="1"/>
</dbReference>
<keyword evidence="5" id="KW-0012">Acyltransferase</keyword>
<dbReference type="InterPro" id="IPR050087">
    <property type="entry name" value="AON_synthase_class-II"/>
</dbReference>
<dbReference type="EC" id="2.3.1.47" evidence="5"/>
<dbReference type="InterPro" id="IPR015424">
    <property type="entry name" value="PyrdxlP-dep_Trfase"/>
</dbReference>
<evidence type="ECO:0000256" key="3">
    <source>
        <dbReference type="ARBA" id="ARBA00022898"/>
    </source>
</evidence>
<keyword evidence="2 5" id="KW-0808">Transferase</keyword>
<comment type="cofactor">
    <cofactor evidence="1">
        <name>pyridoxal 5'-phosphate</name>
        <dbReference type="ChEBI" id="CHEBI:597326"/>
    </cofactor>
</comment>
<dbReference type="eggNOG" id="COG0156">
    <property type="taxonomic scope" value="Bacteria"/>
</dbReference>
<keyword evidence="6" id="KW-1185">Reference proteome</keyword>
<dbReference type="KEGG" id="bid:Bind_1111"/>
<dbReference type="PANTHER" id="PTHR13693:SF100">
    <property type="entry name" value="8-AMINO-7-OXONONANOATE SYNTHASE"/>
    <property type="match status" value="1"/>
</dbReference>
<dbReference type="CDD" id="cd06454">
    <property type="entry name" value="KBL_like"/>
    <property type="match status" value="1"/>
</dbReference>
<dbReference type="GO" id="GO:0009102">
    <property type="term" value="P:biotin biosynthetic process"/>
    <property type="evidence" value="ECO:0007669"/>
    <property type="project" value="TreeGrafter"/>
</dbReference>
<evidence type="ECO:0000256" key="1">
    <source>
        <dbReference type="ARBA" id="ARBA00001933"/>
    </source>
</evidence>
<dbReference type="STRING" id="395963.Bind_1111"/>
<keyword evidence="3" id="KW-0663">Pyridoxal phosphate</keyword>
<feature type="domain" description="Aminotransferase class I/classII large" evidence="4">
    <location>
        <begin position="90"/>
        <end position="430"/>
    </location>
</feature>
<dbReference type="EMBL" id="CP001016">
    <property type="protein sequence ID" value="ACB94753.1"/>
    <property type="molecule type" value="Genomic_DNA"/>
</dbReference>
<dbReference type="InterPro" id="IPR004839">
    <property type="entry name" value="Aminotransferase_I/II_large"/>
</dbReference>
<dbReference type="OrthoDB" id="9807157at2"/>
<dbReference type="Gene3D" id="3.90.1150.10">
    <property type="entry name" value="Aspartate Aminotransferase, domain 1"/>
    <property type="match status" value="1"/>
</dbReference>
<accession>B2IIR0</accession>
<dbReference type="HOGENOM" id="CLU_015846_11_3_5"/>
<dbReference type="InterPro" id="IPR015422">
    <property type="entry name" value="PyrdxlP-dep_Trfase_small"/>
</dbReference>
<evidence type="ECO:0000313" key="6">
    <source>
        <dbReference type="Proteomes" id="UP000001695"/>
    </source>
</evidence>
<protein>
    <submittedName>
        <fullName evidence="5">8-amino-7-oxononanoate synthase</fullName>
        <ecNumber evidence="5">2.3.1.47</ecNumber>
    </submittedName>
</protein>
<dbReference type="GO" id="GO:0008710">
    <property type="term" value="F:8-amino-7-oxononanoate synthase activity"/>
    <property type="evidence" value="ECO:0007669"/>
    <property type="project" value="UniProtKB-EC"/>
</dbReference>
<organism evidence="5 6">
    <name type="scientific">Beijerinckia indica subsp. indica (strain ATCC 9039 / DSM 1715 / NCIMB 8712)</name>
    <dbReference type="NCBI Taxonomy" id="395963"/>
    <lineage>
        <taxon>Bacteria</taxon>
        <taxon>Pseudomonadati</taxon>
        <taxon>Pseudomonadota</taxon>
        <taxon>Alphaproteobacteria</taxon>
        <taxon>Hyphomicrobiales</taxon>
        <taxon>Beijerinckiaceae</taxon>
        <taxon>Beijerinckia</taxon>
    </lineage>
</organism>
<reference evidence="5 6" key="2">
    <citation type="journal article" date="2010" name="J. Bacteriol.">
        <title>Complete genome sequence of Beijerinckia indica subsp. indica.</title>
        <authorList>
            <person name="Tamas I."/>
            <person name="Dedysh S.N."/>
            <person name="Liesack W."/>
            <person name="Stott M.B."/>
            <person name="Alam M."/>
            <person name="Murrell J.C."/>
            <person name="Dunfield P.F."/>
        </authorList>
    </citation>
    <scope>NUCLEOTIDE SEQUENCE [LARGE SCALE GENOMIC DNA]</scope>
    <source>
        <strain evidence="6">ATCC 9039 / DSM 1715 / NCIMB 8712</strain>
    </source>
</reference>
<dbReference type="SUPFAM" id="SSF53383">
    <property type="entry name" value="PLP-dependent transferases"/>
    <property type="match status" value="1"/>
</dbReference>
<dbReference type="AlphaFoldDB" id="B2IIR0"/>
<evidence type="ECO:0000256" key="2">
    <source>
        <dbReference type="ARBA" id="ARBA00022679"/>
    </source>
</evidence>
<dbReference type="Pfam" id="PF00155">
    <property type="entry name" value="Aminotran_1_2"/>
    <property type="match status" value="1"/>
</dbReference>
<dbReference type="Proteomes" id="UP000001695">
    <property type="component" value="Chromosome"/>
</dbReference>
<dbReference type="Gene3D" id="3.40.640.10">
    <property type="entry name" value="Type I PLP-dependent aspartate aminotransferase-like (Major domain)"/>
    <property type="match status" value="1"/>
</dbReference>